<dbReference type="AlphaFoldDB" id="A0A4C1Y0S0"/>
<proteinExistence type="predicted"/>
<gene>
    <name evidence="1" type="ORF">EVAR_46290_1</name>
</gene>
<name>A0A4C1Y0S0_EUMVA</name>
<evidence type="ECO:0000313" key="2">
    <source>
        <dbReference type="Proteomes" id="UP000299102"/>
    </source>
</evidence>
<sequence length="121" mass="13789">MRTYRLSARGIPPDDAHAPTCVGAEHTLRRESRAADTTYGSRTWLMQHVICSLCNTWTTKNTFIHRTEVGLPDLRRRCRQRSTFRAGFPSRRWHRVATDATTTVSRCASPVTKRALTISSE</sequence>
<accession>A0A4C1Y0S0</accession>
<reference evidence="1 2" key="1">
    <citation type="journal article" date="2019" name="Commun. Biol.">
        <title>The bagworm genome reveals a unique fibroin gene that provides high tensile strength.</title>
        <authorList>
            <person name="Kono N."/>
            <person name="Nakamura H."/>
            <person name="Ohtoshi R."/>
            <person name="Tomita M."/>
            <person name="Numata K."/>
            <person name="Arakawa K."/>
        </authorList>
    </citation>
    <scope>NUCLEOTIDE SEQUENCE [LARGE SCALE GENOMIC DNA]</scope>
</reference>
<evidence type="ECO:0000313" key="1">
    <source>
        <dbReference type="EMBL" id="GBP68127.1"/>
    </source>
</evidence>
<comment type="caution">
    <text evidence="1">The sequence shown here is derived from an EMBL/GenBank/DDBJ whole genome shotgun (WGS) entry which is preliminary data.</text>
</comment>
<dbReference type="Proteomes" id="UP000299102">
    <property type="component" value="Unassembled WGS sequence"/>
</dbReference>
<protein>
    <submittedName>
        <fullName evidence="1">Uncharacterized protein</fullName>
    </submittedName>
</protein>
<keyword evidence="2" id="KW-1185">Reference proteome</keyword>
<dbReference type="EMBL" id="BGZK01001002">
    <property type="protein sequence ID" value="GBP68127.1"/>
    <property type="molecule type" value="Genomic_DNA"/>
</dbReference>
<organism evidence="1 2">
    <name type="scientific">Eumeta variegata</name>
    <name type="common">Bagworm moth</name>
    <name type="synonym">Eumeta japonica</name>
    <dbReference type="NCBI Taxonomy" id="151549"/>
    <lineage>
        <taxon>Eukaryota</taxon>
        <taxon>Metazoa</taxon>
        <taxon>Ecdysozoa</taxon>
        <taxon>Arthropoda</taxon>
        <taxon>Hexapoda</taxon>
        <taxon>Insecta</taxon>
        <taxon>Pterygota</taxon>
        <taxon>Neoptera</taxon>
        <taxon>Endopterygota</taxon>
        <taxon>Lepidoptera</taxon>
        <taxon>Glossata</taxon>
        <taxon>Ditrysia</taxon>
        <taxon>Tineoidea</taxon>
        <taxon>Psychidae</taxon>
        <taxon>Oiketicinae</taxon>
        <taxon>Eumeta</taxon>
    </lineage>
</organism>